<comment type="caution">
    <text evidence="2">The sequence shown here is derived from an EMBL/GenBank/DDBJ whole genome shotgun (WGS) entry which is preliminary data.</text>
</comment>
<dbReference type="Proteomes" id="UP001320420">
    <property type="component" value="Unassembled WGS sequence"/>
</dbReference>
<evidence type="ECO:0000313" key="2">
    <source>
        <dbReference type="EMBL" id="KAK7745230.1"/>
    </source>
</evidence>
<dbReference type="EMBL" id="JAKJXP020000110">
    <property type="protein sequence ID" value="KAK7745230.1"/>
    <property type="molecule type" value="Genomic_DNA"/>
</dbReference>
<evidence type="ECO:0000256" key="1">
    <source>
        <dbReference type="SAM" id="MobiDB-lite"/>
    </source>
</evidence>
<dbReference type="AlphaFoldDB" id="A0AAN9UBP7"/>
<gene>
    <name evidence="2" type="ORF">SLS62_009859</name>
</gene>
<name>A0AAN9UBP7_9PEZI</name>
<proteinExistence type="predicted"/>
<keyword evidence="3" id="KW-1185">Reference proteome</keyword>
<accession>A0AAN9UBP7</accession>
<organism evidence="2 3">
    <name type="scientific">Diatrype stigma</name>
    <dbReference type="NCBI Taxonomy" id="117547"/>
    <lineage>
        <taxon>Eukaryota</taxon>
        <taxon>Fungi</taxon>
        <taxon>Dikarya</taxon>
        <taxon>Ascomycota</taxon>
        <taxon>Pezizomycotina</taxon>
        <taxon>Sordariomycetes</taxon>
        <taxon>Xylariomycetidae</taxon>
        <taxon>Xylariales</taxon>
        <taxon>Diatrypaceae</taxon>
        <taxon>Diatrype</taxon>
    </lineage>
</organism>
<sequence>MLQLERESSGDAPDDNPGATVIWFGKYEGKRLDELDMGYRLKLVEYAAETPAPNLVHFRDLHQKLVAWTNERAEPGATIMWFGMHRGDRLDQLEEEYCRKLVHFSRENPSTNLVAFRELYTRYLDWLDERRNPLFTQIWFGEFTGFEIWYFYVSQIRWRWLFDRCGEWRDDLIDIQRRYVAWEAKHPEKCCDLPARAPRKAVDIVDVKPSLRDGDANCAPQARREVASRVGKELNLQDDEVPYARRRGRGPDRAPRVILNPVGKRLGLQDDGVASDADESYDSDDGFVVPDDYESTETEDPDDDTEDPLESGDEGYGLTLDQLLADLREEKAAADQNYREVSQSLSLGQPRDNSVAKDIDDPLTQAASGDEGESHNPSEDTDDSLPSLGDIFKTPSASKSSPSKRRLVTRSQANRSSQPFNTDDSDTAVEEIAAPALRRNTASRSPLKRRRPTVVLSDSSSDSDVPLISPSKKRRLQQRRQRRISSPSPFVDVDGDSEDDMPIISPHKNRRGRR</sequence>
<feature type="compositionally biased region" description="Basic residues" evidence="1">
    <location>
        <begin position="471"/>
        <end position="483"/>
    </location>
</feature>
<feature type="compositionally biased region" description="Acidic residues" evidence="1">
    <location>
        <begin position="276"/>
        <end position="313"/>
    </location>
</feature>
<feature type="compositionally biased region" description="Polar residues" evidence="1">
    <location>
        <begin position="409"/>
        <end position="422"/>
    </location>
</feature>
<evidence type="ECO:0000313" key="3">
    <source>
        <dbReference type="Proteomes" id="UP001320420"/>
    </source>
</evidence>
<feature type="compositionally biased region" description="Low complexity" evidence="1">
    <location>
        <begin position="454"/>
        <end position="470"/>
    </location>
</feature>
<reference evidence="2 3" key="1">
    <citation type="submission" date="2024-02" db="EMBL/GenBank/DDBJ databases">
        <title>De novo assembly and annotation of 12 fungi associated with fruit tree decline syndrome in Ontario, Canada.</title>
        <authorList>
            <person name="Sulman M."/>
            <person name="Ellouze W."/>
            <person name="Ilyukhin E."/>
        </authorList>
    </citation>
    <scope>NUCLEOTIDE SEQUENCE [LARGE SCALE GENOMIC DNA]</scope>
    <source>
        <strain evidence="2 3">M11/M66-122</strain>
    </source>
</reference>
<protein>
    <submittedName>
        <fullName evidence="2">Uncharacterized protein</fullName>
    </submittedName>
</protein>
<feature type="region of interest" description="Disordered" evidence="1">
    <location>
        <begin position="267"/>
        <end position="514"/>
    </location>
</feature>